<dbReference type="AlphaFoldDB" id="A0AA43XMY1"/>
<protein>
    <submittedName>
        <fullName evidence="4">Tetratricopeptide repeat protein</fullName>
    </submittedName>
</protein>
<name>A0AA43XMY1_9CLOT</name>
<keyword evidence="5" id="KW-1185">Reference proteome</keyword>
<feature type="repeat" description="TPR" evidence="3">
    <location>
        <begin position="271"/>
        <end position="304"/>
    </location>
</feature>
<evidence type="ECO:0000313" key="4">
    <source>
        <dbReference type="EMBL" id="NBG89650.1"/>
    </source>
</evidence>
<feature type="repeat" description="TPR" evidence="3">
    <location>
        <begin position="339"/>
        <end position="372"/>
    </location>
</feature>
<keyword evidence="2 3" id="KW-0802">TPR repeat</keyword>
<dbReference type="InterPro" id="IPR019734">
    <property type="entry name" value="TPR_rpt"/>
</dbReference>
<feature type="repeat" description="TPR" evidence="3">
    <location>
        <begin position="305"/>
        <end position="338"/>
    </location>
</feature>
<gene>
    <name evidence="4" type="ORF">ISALK_14285</name>
</gene>
<dbReference type="InterPro" id="IPR011990">
    <property type="entry name" value="TPR-like_helical_dom_sf"/>
</dbReference>
<evidence type="ECO:0000313" key="5">
    <source>
        <dbReference type="Proteomes" id="UP000449710"/>
    </source>
</evidence>
<keyword evidence="1" id="KW-0677">Repeat</keyword>
<dbReference type="PANTHER" id="PTHR12558">
    <property type="entry name" value="CELL DIVISION CYCLE 16,23,27"/>
    <property type="match status" value="1"/>
</dbReference>
<evidence type="ECO:0000256" key="1">
    <source>
        <dbReference type="ARBA" id="ARBA00022737"/>
    </source>
</evidence>
<dbReference type="PANTHER" id="PTHR12558:SF13">
    <property type="entry name" value="CELL DIVISION CYCLE PROTEIN 27 HOMOLOG"/>
    <property type="match status" value="1"/>
</dbReference>
<accession>A0AA43XMY1</accession>
<dbReference type="EMBL" id="SUMG01000039">
    <property type="protein sequence ID" value="NBG89650.1"/>
    <property type="molecule type" value="Genomic_DNA"/>
</dbReference>
<dbReference type="SMART" id="SM00028">
    <property type="entry name" value="TPR"/>
    <property type="match status" value="4"/>
</dbReference>
<dbReference type="Proteomes" id="UP000449710">
    <property type="component" value="Unassembled WGS sequence"/>
</dbReference>
<dbReference type="PROSITE" id="PS50293">
    <property type="entry name" value="TPR_REGION"/>
    <property type="match status" value="1"/>
</dbReference>
<evidence type="ECO:0000256" key="2">
    <source>
        <dbReference type="ARBA" id="ARBA00022803"/>
    </source>
</evidence>
<dbReference type="Pfam" id="PF14559">
    <property type="entry name" value="TPR_19"/>
    <property type="match status" value="1"/>
</dbReference>
<comment type="caution">
    <text evidence="4">The sequence shown here is derived from an EMBL/GenBank/DDBJ whole genome shotgun (WGS) entry which is preliminary data.</text>
</comment>
<dbReference type="InterPro" id="IPR013105">
    <property type="entry name" value="TPR_2"/>
</dbReference>
<dbReference type="Gene3D" id="1.25.40.10">
    <property type="entry name" value="Tetratricopeptide repeat domain"/>
    <property type="match status" value="2"/>
</dbReference>
<sequence>MNMAMTMKDFLLEQTKELTFLSLDIRELFKDKNIDFDKEAVEIPVLLEDLSSKLQKNDEEFVITTEILVKGITYLLGVDPNFKYREEYIRILESLSPDILKALLILGNKTFDQGEKIKGMIFLKGATTVNSKDSKALFNYAVALLTVAEDLRNEENPHDFKASQERIGIFQEEARFQLEKLIDLEPEHALAFYHLGFLYKKDSLFQKAEIFWEKALEFGLEEHLEEHVYTLLREIEDLVKYERGYQKVLQGDLASGLKELIELEERYPEWWNLQFFIGLAYRQQEQYSKAITYFQRVIELEERIPDPYVEIALSFAGLGKYHKAIEYFEKALEKDPNSGEILSNLAMVNLETGDLKNAEKYIEASLKVNPDDEITLACKEKLDLLKQNLGEK</sequence>
<dbReference type="SUPFAM" id="SSF48452">
    <property type="entry name" value="TPR-like"/>
    <property type="match status" value="1"/>
</dbReference>
<dbReference type="PROSITE" id="PS50005">
    <property type="entry name" value="TPR"/>
    <property type="match status" value="3"/>
</dbReference>
<reference evidence="4 5" key="1">
    <citation type="submission" date="2019-04" db="EMBL/GenBank/DDBJ databases">
        <title>Isachenkonia alkalipeptolytica gen. nov. sp. nov. a new anaerobic, alkiliphilic organothrophic bacterium capable to reduce synthesized ferrihydrite isolated from a soda lake.</title>
        <authorList>
            <person name="Toshchakov S.V."/>
            <person name="Zavarzina D.G."/>
            <person name="Zhilina T.N."/>
            <person name="Kostrikina N.A."/>
            <person name="Kublanov I.V."/>
        </authorList>
    </citation>
    <scope>NUCLEOTIDE SEQUENCE [LARGE SCALE GENOMIC DNA]</scope>
    <source>
        <strain evidence="4 5">Z-1701</strain>
    </source>
</reference>
<evidence type="ECO:0000256" key="3">
    <source>
        <dbReference type="PROSITE-ProRule" id="PRU00339"/>
    </source>
</evidence>
<proteinExistence type="predicted"/>
<organism evidence="4 5">
    <name type="scientific">Isachenkonia alkalipeptolytica</name>
    <dbReference type="NCBI Taxonomy" id="2565777"/>
    <lineage>
        <taxon>Bacteria</taxon>
        <taxon>Bacillati</taxon>
        <taxon>Bacillota</taxon>
        <taxon>Clostridia</taxon>
        <taxon>Eubacteriales</taxon>
        <taxon>Clostridiaceae</taxon>
        <taxon>Isachenkonia</taxon>
    </lineage>
</organism>
<dbReference type="Pfam" id="PF07719">
    <property type="entry name" value="TPR_2"/>
    <property type="match status" value="1"/>
</dbReference>